<dbReference type="InterPro" id="IPR011856">
    <property type="entry name" value="tRNA_endonuc-like_dom_sf"/>
</dbReference>
<dbReference type="Gene3D" id="3.40.1350.10">
    <property type="match status" value="1"/>
</dbReference>
<dbReference type="Proteomes" id="UP001257234">
    <property type="component" value="Unassembled WGS sequence"/>
</dbReference>
<organism evidence="1 2">
    <name type="scientific">Christiangramia sediminicola</name>
    <dbReference type="NCBI Taxonomy" id="3073267"/>
    <lineage>
        <taxon>Bacteria</taxon>
        <taxon>Pseudomonadati</taxon>
        <taxon>Bacteroidota</taxon>
        <taxon>Flavobacteriia</taxon>
        <taxon>Flavobacteriales</taxon>
        <taxon>Flavobacteriaceae</taxon>
        <taxon>Christiangramia</taxon>
    </lineage>
</organism>
<evidence type="ECO:0000313" key="2">
    <source>
        <dbReference type="Proteomes" id="UP001257234"/>
    </source>
</evidence>
<keyword evidence="2" id="KW-1185">Reference proteome</keyword>
<protein>
    <recommendedName>
        <fullName evidence="3">PD(D/E)XK endonuclease domain-containing protein</fullName>
    </recommendedName>
</protein>
<comment type="caution">
    <text evidence="1">The sequence shown here is derived from an EMBL/GenBank/DDBJ whole genome shotgun (WGS) entry which is preliminary data.</text>
</comment>
<sequence>MSKSKFIGEAGEHFVAYKLAQKQYYVGLTLGNMPDVDLLLSSHSGLKTISIQVKTSGWAYRRNRYGSEGYEWDVNTSVIGRHSTTFWYLFVDLKGEQSEPDVYVVPSKWVADFVKPSFSRKLFFLPKGAADITRNRWDILERIFQEDEEILKWATTWDHENLVRWGPKSEQSN</sequence>
<evidence type="ECO:0000313" key="1">
    <source>
        <dbReference type="EMBL" id="MDR5591900.1"/>
    </source>
</evidence>
<dbReference type="EMBL" id="JAVJIU010000006">
    <property type="protein sequence ID" value="MDR5591900.1"/>
    <property type="molecule type" value="Genomic_DNA"/>
</dbReference>
<proteinExistence type="predicted"/>
<gene>
    <name evidence="1" type="ORF">RE431_14750</name>
</gene>
<evidence type="ECO:0008006" key="3">
    <source>
        <dbReference type="Google" id="ProtNLM"/>
    </source>
</evidence>
<reference evidence="2" key="1">
    <citation type="submission" date="2023-07" db="EMBL/GenBank/DDBJ databases">
        <title>Christiangramia sp. SM2212., a novel bacterium of the family Flavobacteriaceae isolated from the sea sediment.</title>
        <authorList>
            <person name="Wang J."/>
            <person name="Zhang X."/>
        </authorList>
    </citation>
    <scope>NUCLEOTIDE SEQUENCE [LARGE SCALE GENOMIC DNA]</scope>
    <source>
        <strain evidence="2">SM2212</strain>
    </source>
</reference>
<dbReference type="RefSeq" id="WP_309562733.1">
    <property type="nucleotide sequence ID" value="NZ_JAVJIU010000006.1"/>
</dbReference>
<name>A0ABU1EU22_9FLAO</name>
<accession>A0ABU1EU22</accession>